<dbReference type="AlphaFoldDB" id="A0AAV4YAW7"/>
<gene>
    <name evidence="2" type="ORF">CEXT_809311</name>
</gene>
<evidence type="ECO:0000256" key="1">
    <source>
        <dbReference type="SAM" id="MobiDB-lite"/>
    </source>
</evidence>
<protein>
    <submittedName>
        <fullName evidence="2">Uncharacterized protein</fullName>
    </submittedName>
</protein>
<accession>A0AAV4YAW7</accession>
<dbReference type="Proteomes" id="UP001054945">
    <property type="component" value="Unassembled WGS sequence"/>
</dbReference>
<reference evidence="2 3" key="1">
    <citation type="submission" date="2021-06" db="EMBL/GenBank/DDBJ databases">
        <title>Caerostris extrusa draft genome.</title>
        <authorList>
            <person name="Kono N."/>
            <person name="Arakawa K."/>
        </authorList>
    </citation>
    <scope>NUCLEOTIDE SEQUENCE [LARGE SCALE GENOMIC DNA]</scope>
</reference>
<sequence length="128" mass="14473">MTPIPWQKDIDSEIQNELKRPKDVEKRCDLKDKAEAIQMTFYGQKSNNYTQAAHVQKVIRTSDIPKSQKPSITPMISDHSGNPPPDQTHPSSHREVMEPQSSSTPHAIRRVCGHSECLQEPCGAHCHH</sequence>
<proteinExistence type="predicted"/>
<evidence type="ECO:0000313" key="3">
    <source>
        <dbReference type="Proteomes" id="UP001054945"/>
    </source>
</evidence>
<evidence type="ECO:0000313" key="2">
    <source>
        <dbReference type="EMBL" id="GIZ04069.1"/>
    </source>
</evidence>
<keyword evidence="3" id="KW-1185">Reference proteome</keyword>
<dbReference type="EMBL" id="BPLR01001690">
    <property type="protein sequence ID" value="GIZ04069.1"/>
    <property type="molecule type" value="Genomic_DNA"/>
</dbReference>
<organism evidence="2 3">
    <name type="scientific">Caerostris extrusa</name>
    <name type="common">Bark spider</name>
    <name type="synonym">Caerostris bankana</name>
    <dbReference type="NCBI Taxonomy" id="172846"/>
    <lineage>
        <taxon>Eukaryota</taxon>
        <taxon>Metazoa</taxon>
        <taxon>Ecdysozoa</taxon>
        <taxon>Arthropoda</taxon>
        <taxon>Chelicerata</taxon>
        <taxon>Arachnida</taxon>
        <taxon>Araneae</taxon>
        <taxon>Araneomorphae</taxon>
        <taxon>Entelegynae</taxon>
        <taxon>Araneoidea</taxon>
        <taxon>Araneidae</taxon>
        <taxon>Caerostris</taxon>
    </lineage>
</organism>
<comment type="caution">
    <text evidence="2">The sequence shown here is derived from an EMBL/GenBank/DDBJ whole genome shotgun (WGS) entry which is preliminary data.</text>
</comment>
<feature type="region of interest" description="Disordered" evidence="1">
    <location>
        <begin position="60"/>
        <end position="107"/>
    </location>
</feature>
<name>A0AAV4YAW7_CAEEX</name>